<sequence>MAKWLPGGLIAIVLSSGCGVYAQVKVQSPIEIVITNATIMQYKQKKADDFCYV</sequence>
<reference evidence="1" key="1">
    <citation type="journal article" date="2014" name="Front. Microbiol.">
        <title>High frequency of phylogenetically diverse reductive dehalogenase-homologous genes in deep subseafloor sedimentary metagenomes.</title>
        <authorList>
            <person name="Kawai M."/>
            <person name="Futagami T."/>
            <person name="Toyoda A."/>
            <person name="Takaki Y."/>
            <person name="Nishi S."/>
            <person name="Hori S."/>
            <person name="Arai W."/>
            <person name="Tsubouchi T."/>
            <person name="Morono Y."/>
            <person name="Uchiyama I."/>
            <person name="Ito T."/>
            <person name="Fujiyama A."/>
            <person name="Inagaki F."/>
            <person name="Takami H."/>
        </authorList>
    </citation>
    <scope>NUCLEOTIDE SEQUENCE</scope>
    <source>
        <strain evidence="1">Expedition CK06-06</strain>
    </source>
</reference>
<comment type="caution">
    <text evidence="1">The sequence shown here is derived from an EMBL/GenBank/DDBJ whole genome shotgun (WGS) entry which is preliminary data.</text>
</comment>
<name>X0TVM9_9ZZZZ</name>
<proteinExistence type="predicted"/>
<evidence type="ECO:0000313" key="1">
    <source>
        <dbReference type="EMBL" id="GAF80175.1"/>
    </source>
</evidence>
<dbReference type="AlphaFoldDB" id="X0TVM9"/>
<organism evidence="1">
    <name type="scientific">marine sediment metagenome</name>
    <dbReference type="NCBI Taxonomy" id="412755"/>
    <lineage>
        <taxon>unclassified sequences</taxon>
        <taxon>metagenomes</taxon>
        <taxon>ecological metagenomes</taxon>
    </lineage>
</organism>
<gene>
    <name evidence="1" type="ORF">S01H1_03792</name>
</gene>
<accession>X0TVM9</accession>
<dbReference type="EMBL" id="BARS01002038">
    <property type="protein sequence ID" value="GAF80175.1"/>
    <property type="molecule type" value="Genomic_DNA"/>
</dbReference>
<protein>
    <submittedName>
        <fullName evidence="1">Uncharacterized protein</fullName>
    </submittedName>
</protein>
<dbReference type="PROSITE" id="PS51257">
    <property type="entry name" value="PROKAR_LIPOPROTEIN"/>
    <property type="match status" value="1"/>
</dbReference>
<feature type="non-terminal residue" evidence="1">
    <location>
        <position position="53"/>
    </location>
</feature>